<sequence>MKRKAESPEPSVRKSARGNGYCSIEPKRDSLGNQIWPAPEDQMIAARAFLRECATTQKPTLIVPDKDADGLSSGVIIHRTLVKLGLNRRLLDVHLVQKGSNIHAEDERKLMLAKKPSFIIVLDQGSRTGPPVVDDPEAKSLIIDHHFSDDEFPKDAQVVSACHCPPVATTSLITYEICKELDRDIAHECGYLCAIGTHGDLGTSLHWEPPFPDLSETFKKCTKKAINDCVSYINAPRRTGTYDVISAWKALLEAKELKEILNNPRLQEARREINMQVEKHTHARPVFSKDGKIAVLKISTEAQVHPVIATRWAGHLKSKALEIVMVANYGYLPGKVNFSCRIAKCARDRDPPVNIIESLKAVAYLDTTDLIQRLGSNFARGHKEASGGIVNSAEFEELCILMKIGEKPDKVERETPKNKVEKPAQKNTLNNYFKKF</sequence>
<feature type="compositionally biased region" description="Basic and acidic residues" evidence="1">
    <location>
        <begin position="411"/>
        <end position="424"/>
    </location>
</feature>
<dbReference type="OrthoDB" id="284473at2759"/>
<feature type="region of interest" description="Disordered" evidence="1">
    <location>
        <begin position="411"/>
        <end position="430"/>
    </location>
</feature>
<name>A0A2J6Q2P5_9HELO</name>
<dbReference type="Gene3D" id="3.90.1640.30">
    <property type="match status" value="1"/>
</dbReference>
<organism evidence="3 4">
    <name type="scientific">Hyaloscypha hepaticicola</name>
    <dbReference type="NCBI Taxonomy" id="2082293"/>
    <lineage>
        <taxon>Eukaryota</taxon>
        <taxon>Fungi</taxon>
        <taxon>Dikarya</taxon>
        <taxon>Ascomycota</taxon>
        <taxon>Pezizomycotina</taxon>
        <taxon>Leotiomycetes</taxon>
        <taxon>Helotiales</taxon>
        <taxon>Hyaloscyphaceae</taxon>
        <taxon>Hyaloscypha</taxon>
    </lineage>
</organism>
<dbReference type="InterPro" id="IPR038763">
    <property type="entry name" value="DHH_sf"/>
</dbReference>
<evidence type="ECO:0000259" key="2">
    <source>
        <dbReference type="Pfam" id="PF01368"/>
    </source>
</evidence>
<accession>A0A2J6Q2P5</accession>
<feature type="domain" description="DDH" evidence="2">
    <location>
        <begin position="61"/>
        <end position="197"/>
    </location>
</feature>
<dbReference type="AlphaFoldDB" id="A0A2J6Q2P5"/>
<dbReference type="STRING" id="1745343.A0A2J6Q2P5"/>
<dbReference type="GO" id="GO:0004527">
    <property type="term" value="F:exonuclease activity"/>
    <property type="evidence" value="ECO:0007669"/>
    <property type="project" value="UniProtKB-KW"/>
</dbReference>
<reference evidence="3 4" key="1">
    <citation type="submission" date="2016-05" db="EMBL/GenBank/DDBJ databases">
        <title>A degradative enzymes factory behind the ericoid mycorrhizal symbiosis.</title>
        <authorList>
            <consortium name="DOE Joint Genome Institute"/>
            <person name="Martino E."/>
            <person name="Morin E."/>
            <person name="Grelet G."/>
            <person name="Kuo A."/>
            <person name="Kohler A."/>
            <person name="Daghino S."/>
            <person name="Barry K."/>
            <person name="Choi C."/>
            <person name="Cichocki N."/>
            <person name="Clum A."/>
            <person name="Copeland A."/>
            <person name="Hainaut M."/>
            <person name="Haridas S."/>
            <person name="Labutti K."/>
            <person name="Lindquist E."/>
            <person name="Lipzen A."/>
            <person name="Khouja H.-R."/>
            <person name="Murat C."/>
            <person name="Ohm R."/>
            <person name="Olson A."/>
            <person name="Spatafora J."/>
            <person name="Veneault-Fourrey C."/>
            <person name="Henrissat B."/>
            <person name="Grigoriev I."/>
            <person name="Martin F."/>
            <person name="Perotto S."/>
        </authorList>
    </citation>
    <scope>NUCLEOTIDE SEQUENCE [LARGE SCALE GENOMIC DNA]</scope>
    <source>
        <strain evidence="3 4">UAMH 7357</strain>
    </source>
</reference>
<dbReference type="EMBL" id="KZ613484">
    <property type="protein sequence ID" value="PMD20484.1"/>
    <property type="molecule type" value="Genomic_DNA"/>
</dbReference>
<gene>
    <name evidence="3" type="ORF">NA56DRAFT_679649</name>
</gene>
<dbReference type="InterPro" id="IPR001667">
    <property type="entry name" value="DDH_dom"/>
</dbReference>
<dbReference type="SUPFAM" id="SSF64182">
    <property type="entry name" value="DHH phosphoesterases"/>
    <property type="match status" value="1"/>
</dbReference>
<evidence type="ECO:0000313" key="3">
    <source>
        <dbReference type="EMBL" id="PMD20484.1"/>
    </source>
</evidence>
<dbReference type="Pfam" id="PF01368">
    <property type="entry name" value="DHH"/>
    <property type="match status" value="1"/>
</dbReference>
<evidence type="ECO:0000256" key="1">
    <source>
        <dbReference type="SAM" id="MobiDB-lite"/>
    </source>
</evidence>
<proteinExistence type="predicted"/>
<evidence type="ECO:0000313" key="4">
    <source>
        <dbReference type="Proteomes" id="UP000235672"/>
    </source>
</evidence>
<dbReference type="Proteomes" id="UP000235672">
    <property type="component" value="Unassembled WGS sequence"/>
</dbReference>
<protein>
    <submittedName>
        <fullName evidence="3">DHH phosphoesterase</fullName>
    </submittedName>
</protein>
<dbReference type="PANTHER" id="PTHR30255">
    <property type="entry name" value="SINGLE-STRANDED-DNA-SPECIFIC EXONUCLEASE RECJ"/>
    <property type="match status" value="1"/>
</dbReference>
<dbReference type="InterPro" id="IPR051673">
    <property type="entry name" value="SSDNA_exonuclease_RecJ"/>
</dbReference>
<feature type="region of interest" description="Disordered" evidence="1">
    <location>
        <begin position="1"/>
        <end position="23"/>
    </location>
</feature>
<dbReference type="PANTHER" id="PTHR30255:SF2">
    <property type="entry name" value="SINGLE-STRANDED-DNA-SPECIFIC EXONUCLEASE RECJ"/>
    <property type="match status" value="1"/>
</dbReference>
<keyword evidence="4" id="KW-1185">Reference proteome</keyword>